<feature type="transmembrane region" description="Helical" evidence="6">
    <location>
        <begin position="65"/>
        <end position="86"/>
    </location>
</feature>
<accession>A0A9D1HDP8</accession>
<gene>
    <name evidence="7" type="ORF">IAD12_07965</name>
</gene>
<dbReference type="Pfam" id="PF01226">
    <property type="entry name" value="Form_Nir_trans"/>
    <property type="match status" value="1"/>
</dbReference>
<evidence type="ECO:0000256" key="3">
    <source>
        <dbReference type="ARBA" id="ARBA00022989"/>
    </source>
</evidence>
<feature type="transmembrane region" description="Helical" evidence="6">
    <location>
        <begin position="246"/>
        <end position="268"/>
    </location>
</feature>
<evidence type="ECO:0000256" key="5">
    <source>
        <dbReference type="ARBA" id="ARBA00049660"/>
    </source>
</evidence>
<dbReference type="NCBIfam" id="TIGR00790">
    <property type="entry name" value="fnt"/>
    <property type="match status" value="1"/>
</dbReference>
<feature type="transmembrane region" description="Helical" evidence="6">
    <location>
        <begin position="157"/>
        <end position="178"/>
    </location>
</feature>
<evidence type="ECO:0000256" key="1">
    <source>
        <dbReference type="ARBA" id="ARBA00004141"/>
    </source>
</evidence>
<dbReference type="InterPro" id="IPR023271">
    <property type="entry name" value="Aquaporin-like"/>
</dbReference>
<keyword evidence="4 6" id="KW-0472">Membrane</keyword>
<keyword evidence="3 6" id="KW-1133">Transmembrane helix</keyword>
<dbReference type="InterPro" id="IPR000292">
    <property type="entry name" value="For/NO2_transpt"/>
</dbReference>
<dbReference type="PANTHER" id="PTHR30520">
    <property type="entry name" value="FORMATE TRANSPORTER-RELATED"/>
    <property type="match status" value="1"/>
</dbReference>
<feature type="transmembrane region" description="Helical" evidence="6">
    <location>
        <begin position="25"/>
        <end position="45"/>
    </location>
</feature>
<evidence type="ECO:0000256" key="2">
    <source>
        <dbReference type="ARBA" id="ARBA00022692"/>
    </source>
</evidence>
<comment type="caution">
    <text evidence="7">The sequence shown here is derived from an EMBL/GenBank/DDBJ whole genome shotgun (WGS) entry which is preliminary data.</text>
</comment>
<dbReference type="InterPro" id="IPR024002">
    <property type="entry name" value="For/NO2_transpt_CS"/>
</dbReference>
<comment type="similarity">
    <text evidence="5">Belongs to the FNT transporter (TC 1.A.16) family.</text>
</comment>
<reference evidence="7" key="1">
    <citation type="submission" date="2020-10" db="EMBL/GenBank/DDBJ databases">
        <authorList>
            <person name="Gilroy R."/>
        </authorList>
    </citation>
    <scope>NUCLEOTIDE SEQUENCE</scope>
    <source>
        <strain evidence="7">CHK176-22527</strain>
    </source>
</reference>
<dbReference type="PROSITE" id="PS01006">
    <property type="entry name" value="FORMATE_NITRITE_TP_2"/>
    <property type="match status" value="1"/>
</dbReference>
<protein>
    <submittedName>
        <fullName evidence="7">Formate/nitrite transporter family protein</fullName>
    </submittedName>
</protein>
<dbReference type="GO" id="GO:0015499">
    <property type="term" value="F:formate transmembrane transporter activity"/>
    <property type="evidence" value="ECO:0007669"/>
    <property type="project" value="TreeGrafter"/>
</dbReference>
<reference evidence="7" key="2">
    <citation type="journal article" date="2021" name="PeerJ">
        <title>Extensive microbial diversity within the chicken gut microbiome revealed by metagenomics and culture.</title>
        <authorList>
            <person name="Gilroy R."/>
            <person name="Ravi A."/>
            <person name="Getino M."/>
            <person name="Pursley I."/>
            <person name="Horton D.L."/>
            <person name="Alikhan N.F."/>
            <person name="Baker D."/>
            <person name="Gharbi K."/>
            <person name="Hall N."/>
            <person name="Watson M."/>
            <person name="Adriaenssens E.M."/>
            <person name="Foster-Nyarko E."/>
            <person name="Jarju S."/>
            <person name="Secka A."/>
            <person name="Antonio M."/>
            <person name="Oren A."/>
            <person name="Chaudhuri R.R."/>
            <person name="La Ragione R."/>
            <person name="Hildebrand F."/>
            <person name="Pallen M.J."/>
        </authorList>
    </citation>
    <scope>NUCLEOTIDE SEQUENCE</scope>
    <source>
        <strain evidence="7">CHK176-22527</strain>
    </source>
</reference>
<keyword evidence="2 6" id="KW-0812">Transmembrane</keyword>
<comment type="subcellular location">
    <subcellularLocation>
        <location evidence="1">Membrane</location>
        <topology evidence="1">Multi-pass membrane protein</topology>
    </subcellularLocation>
</comment>
<dbReference type="Proteomes" id="UP000824159">
    <property type="component" value="Unassembled WGS sequence"/>
</dbReference>
<feature type="transmembrane region" description="Helical" evidence="6">
    <location>
        <begin position="107"/>
        <end position="130"/>
    </location>
</feature>
<dbReference type="AlphaFoldDB" id="A0A9D1HDP8"/>
<dbReference type="PROSITE" id="PS01005">
    <property type="entry name" value="FORMATE_NITRITE_TP_1"/>
    <property type="match status" value="1"/>
</dbReference>
<feature type="transmembrane region" description="Helical" evidence="6">
    <location>
        <begin position="185"/>
        <end position="203"/>
    </location>
</feature>
<proteinExistence type="inferred from homology"/>
<dbReference type="PANTHER" id="PTHR30520:SF6">
    <property type="entry name" value="FORMATE_NITRATE FAMILY TRANSPORTER (EUROFUNG)"/>
    <property type="match status" value="1"/>
</dbReference>
<dbReference type="Gene3D" id="1.20.1080.10">
    <property type="entry name" value="Glycerol uptake facilitator protein"/>
    <property type="match status" value="1"/>
</dbReference>
<evidence type="ECO:0000313" key="8">
    <source>
        <dbReference type="Proteomes" id="UP000824159"/>
    </source>
</evidence>
<organism evidence="7 8">
    <name type="scientific">Candidatus Allocopromorpha excrementavium</name>
    <dbReference type="NCBI Taxonomy" id="2840741"/>
    <lineage>
        <taxon>Bacteria</taxon>
        <taxon>Bacillati</taxon>
        <taxon>Bacillota</taxon>
        <taxon>Clostridia</taxon>
        <taxon>Eubacteriales</taxon>
        <taxon>Eubacteriaceae</taxon>
        <taxon>Eubacteriaceae incertae sedis</taxon>
        <taxon>Candidatus Allocopromorpha</taxon>
    </lineage>
</organism>
<evidence type="ECO:0000313" key="7">
    <source>
        <dbReference type="EMBL" id="HIU00172.1"/>
    </source>
</evidence>
<sequence length="277" mass="29270">MKSLTSPEILNAVSESSVDKASGKFLKLLILAVLAGAYIAFGAQASAMASFNLTADAATVGIGKLVSAAVFPVGLMMVVLCGAELFTGNCMMITGVMDRKVKVSQMLRNWVIVYFGNMAGSLIIVLLISASGLWDTGDGLLGAAVVKTAYTKVNLDFARAFILGIMCNWLVCLAVWMATGASETVSKIFSIWFCIGLFVLSGFEHSVANMYFIPAGIAAAQNDMFVQLAGVDASCLTAANFFIKNLLPVTLGNIAGGGIFVGMTYWTVHRKLGKKDI</sequence>
<evidence type="ECO:0000256" key="6">
    <source>
        <dbReference type="SAM" id="Phobius"/>
    </source>
</evidence>
<name>A0A9D1HDP8_9FIRM</name>
<dbReference type="GO" id="GO:0005886">
    <property type="term" value="C:plasma membrane"/>
    <property type="evidence" value="ECO:0007669"/>
    <property type="project" value="TreeGrafter"/>
</dbReference>
<dbReference type="EMBL" id="DVLX01000096">
    <property type="protein sequence ID" value="HIU00172.1"/>
    <property type="molecule type" value="Genomic_DNA"/>
</dbReference>
<evidence type="ECO:0000256" key="4">
    <source>
        <dbReference type="ARBA" id="ARBA00023136"/>
    </source>
</evidence>